<evidence type="ECO:0000313" key="3">
    <source>
        <dbReference type="EMBL" id="CAD8793117.1"/>
    </source>
</evidence>
<evidence type="ECO:0000256" key="1">
    <source>
        <dbReference type="SAM" id="MobiDB-lite"/>
    </source>
</evidence>
<keyword evidence="2" id="KW-0812">Transmembrane</keyword>
<accession>A0A7S0VQA7</accession>
<evidence type="ECO:0000256" key="2">
    <source>
        <dbReference type="SAM" id="Phobius"/>
    </source>
</evidence>
<sequence length="333" mass="38940">MFSLQQRRVVVKPGETVKTLIGPELARAKPYSKSYAYQHNILKLQPNIHVFRLRKSTRTNAAVDWNYLFSYSRHRVQNYVNEHRLKEKASNYFFNCLYWLEVTLVQVSDSLRRLFLHIESEYHVVRKLLFISRRFEELWRDVSQKFNLRKRFHYLIIYLLENAPQTIDKISIFYQSFYGRIVTIIAFILAIRSRMFSKLLGLWSRIWLLVFLTSILMAKLESLKRWHENITAGPRSPMGRRGYNRAPKGSTIYDSEERTHLPHETLFSSFMDFLVRARRGSDDNGASRASGSSQHNQGGGGKEAEGQRMTGQGTSSFDSGPVIFAEWKPTDEP</sequence>
<reference evidence="3" key="1">
    <citation type="submission" date="2021-01" db="EMBL/GenBank/DDBJ databases">
        <authorList>
            <person name="Corre E."/>
            <person name="Pelletier E."/>
            <person name="Niang G."/>
            <person name="Scheremetjew M."/>
            <person name="Finn R."/>
            <person name="Kale V."/>
            <person name="Holt S."/>
            <person name="Cochrane G."/>
            <person name="Meng A."/>
            <person name="Brown T."/>
            <person name="Cohen L."/>
        </authorList>
    </citation>
    <scope>NUCLEOTIDE SEQUENCE</scope>
    <source>
        <strain evidence="3">SAG 63-3</strain>
    </source>
</reference>
<protein>
    <submittedName>
        <fullName evidence="3">Uncharacterized protein</fullName>
    </submittedName>
</protein>
<name>A0A7S0VQA7_9CHLO</name>
<keyword evidence="2" id="KW-0472">Membrane</keyword>
<dbReference type="EMBL" id="HBFM01034083">
    <property type="protein sequence ID" value="CAD8793117.1"/>
    <property type="molecule type" value="Transcribed_RNA"/>
</dbReference>
<keyword evidence="2" id="KW-1133">Transmembrane helix</keyword>
<dbReference type="AlphaFoldDB" id="A0A7S0VQA7"/>
<proteinExistence type="predicted"/>
<gene>
    <name evidence="3" type="ORF">PPAR00522_LOCUS22204</name>
</gene>
<organism evidence="3">
    <name type="scientific">Polytomella parva</name>
    <dbReference type="NCBI Taxonomy" id="51329"/>
    <lineage>
        <taxon>Eukaryota</taxon>
        <taxon>Viridiplantae</taxon>
        <taxon>Chlorophyta</taxon>
        <taxon>core chlorophytes</taxon>
        <taxon>Chlorophyceae</taxon>
        <taxon>CS clade</taxon>
        <taxon>Chlamydomonadales</taxon>
        <taxon>Chlamydomonadaceae</taxon>
        <taxon>Polytomella</taxon>
    </lineage>
</organism>
<feature type="transmembrane region" description="Helical" evidence="2">
    <location>
        <begin position="202"/>
        <end position="220"/>
    </location>
</feature>
<feature type="transmembrane region" description="Helical" evidence="2">
    <location>
        <begin position="177"/>
        <end position="196"/>
    </location>
</feature>
<feature type="region of interest" description="Disordered" evidence="1">
    <location>
        <begin position="281"/>
        <end position="333"/>
    </location>
</feature>
<feature type="compositionally biased region" description="Polar residues" evidence="1">
    <location>
        <begin position="309"/>
        <end position="318"/>
    </location>
</feature>